<feature type="non-terminal residue" evidence="3">
    <location>
        <position position="574"/>
    </location>
</feature>
<keyword evidence="4" id="KW-1185">Reference proteome</keyword>
<evidence type="ECO:0000256" key="1">
    <source>
        <dbReference type="SAM" id="MobiDB-lite"/>
    </source>
</evidence>
<evidence type="ECO:0000313" key="4">
    <source>
        <dbReference type="Proteomes" id="UP001151760"/>
    </source>
</evidence>
<reference evidence="3" key="1">
    <citation type="journal article" date="2022" name="Int. J. Mol. Sci.">
        <title>Draft Genome of Tanacetum Coccineum: Genomic Comparison of Closely Related Tanacetum-Family Plants.</title>
        <authorList>
            <person name="Yamashiro T."/>
            <person name="Shiraishi A."/>
            <person name="Nakayama K."/>
            <person name="Satake H."/>
        </authorList>
    </citation>
    <scope>NUCLEOTIDE SEQUENCE</scope>
</reference>
<comment type="caution">
    <text evidence="3">The sequence shown here is derived from an EMBL/GenBank/DDBJ whole genome shotgun (WGS) entry which is preliminary data.</text>
</comment>
<dbReference type="InterPro" id="IPR013103">
    <property type="entry name" value="RVT_2"/>
</dbReference>
<sequence length="574" mass="64735">MDENGMVIRNKASLVAQGYRQEEGIDYDKTFAPVARLEDIRIFFVYDAYMGFVLYQMDLDKALYGLNKLLEHVKCPMLPLNNLSPDESRVFINRTQFRGMIGSLVYLTSSRLDIQFSTCLCARDHILKGDIELHFVPTDLQLADIFTKPLVEPSFTRLVVELEHLRGFWYSVKVDATIIIAFTLSYFEKPLSFNLGDFSSTTELKYSKNYDSLPPKETVRAGLATLGLVDEKNPHFTPTDLFNSYPLRIKYFSPIWRVLMLHVIKCLGGMQGSHEQRNINQQVTAYSLIWGLNVNIGNIFFSDLVAKLVNSKKGREPNVSASFKTPSTSEVALIPHMLKVAKFSTKPEETLILFAKEVNADNTANKSLSRTAISKSEKTVAATQHFEEPVATTNTTQILDAFESAEELRNRPKTVDAKKVILLNIRGTASNHSQTFLGESSEDKGYPQPNRGSELAHSYPKFSIHSESALGSDTLRFITPDVDPENSRLCKDPQHPAHESQALRVLELHSASYVIASQNKRVPKVLTFEGTKLSPSVFLGQRTGDPPLHYKFTFSTNHLMHEHITKSVENEEED</sequence>
<evidence type="ECO:0000313" key="3">
    <source>
        <dbReference type="EMBL" id="GJT53376.1"/>
    </source>
</evidence>
<gene>
    <name evidence="3" type="ORF">Tco_0988430</name>
</gene>
<proteinExistence type="predicted"/>
<dbReference type="Pfam" id="PF07727">
    <property type="entry name" value="RVT_2"/>
    <property type="match status" value="1"/>
</dbReference>
<dbReference type="EMBL" id="BQNB010016581">
    <property type="protein sequence ID" value="GJT53376.1"/>
    <property type="molecule type" value="Genomic_DNA"/>
</dbReference>
<dbReference type="Proteomes" id="UP001151760">
    <property type="component" value="Unassembled WGS sequence"/>
</dbReference>
<evidence type="ECO:0000259" key="2">
    <source>
        <dbReference type="Pfam" id="PF07727"/>
    </source>
</evidence>
<accession>A0ABQ5EQW5</accession>
<feature type="region of interest" description="Disordered" evidence="1">
    <location>
        <begin position="433"/>
        <end position="452"/>
    </location>
</feature>
<protein>
    <submittedName>
        <fullName evidence="3">Retrovirus-related pol polyprotein from transposon TNT 1-94</fullName>
    </submittedName>
</protein>
<feature type="domain" description="Reverse transcriptase Ty1/copia-type" evidence="2">
    <location>
        <begin position="6"/>
        <end position="63"/>
    </location>
</feature>
<name>A0ABQ5EQW5_9ASTR</name>
<organism evidence="3 4">
    <name type="scientific">Tanacetum coccineum</name>
    <dbReference type="NCBI Taxonomy" id="301880"/>
    <lineage>
        <taxon>Eukaryota</taxon>
        <taxon>Viridiplantae</taxon>
        <taxon>Streptophyta</taxon>
        <taxon>Embryophyta</taxon>
        <taxon>Tracheophyta</taxon>
        <taxon>Spermatophyta</taxon>
        <taxon>Magnoliopsida</taxon>
        <taxon>eudicotyledons</taxon>
        <taxon>Gunneridae</taxon>
        <taxon>Pentapetalae</taxon>
        <taxon>asterids</taxon>
        <taxon>campanulids</taxon>
        <taxon>Asterales</taxon>
        <taxon>Asteraceae</taxon>
        <taxon>Asteroideae</taxon>
        <taxon>Anthemideae</taxon>
        <taxon>Anthemidinae</taxon>
        <taxon>Tanacetum</taxon>
    </lineage>
</organism>
<reference evidence="3" key="2">
    <citation type="submission" date="2022-01" db="EMBL/GenBank/DDBJ databases">
        <authorList>
            <person name="Yamashiro T."/>
            <person name="Shiraishi A."/>
            <person name="Satake H."/>
            <person name="Nakayama K."/>
        </authorList>
    </citation>
    <scope>NUCLEOTIDE SEQUENCE</scope>
</reference>